<organism evidence="2 3">
    <name type="scientific">Arenibacter antarcticus</name>
    <dbReference type="NCBI Taxonomy" id="2040469"/>
    <lineage>
        <taxon>Bacteria</taxon>
        <taxon>Pseudomonadati</taxon>
        <taxon>Bacteroidota</taxon>
        <taxon>Flavobacteriia</taxon>
        <taxon>Flavobacteriales</taxon>
        <taxon>Flavobacteriaceae</taxon>
        <taxon>Arenibacter</taxon>
    </lineage>
</organism>
<protein>
    <recommendedName>
        <fullName evidence="4">Beta-lactamase-inhibitor-like, PepSY-like</fullName>
    </recommendedName>
</protein>
<keyword evidence="1" id="KW-0732">Signal</keyword>
<evidence type="ECO:0000313" key="2">
    <source>
        <dbReference type="EMBL" id="MFD2790989.1"/>
    </source>
</evidence>
<proteinExistence type="predicted"/>
<sequence>MKQLFLGIAISLISLSSCAQDKKPDSIMKITDVAEVSISVDHFAAIDSNTIPKAVKKVITNSYPTAIIKNAFANKAEQYKLEIVLVDGKSGFLYADKYGNWIER</sequence>
<dbReference type="SUPFAM" id="SSF160574">
    <property type="entry name" value="BT0923-like"/>
    <property type="match status" value="1"/>
</dbReference>
<dbReference type="RefSeq" id="WP_251806198.1">
    <property type="nucleotide sequence ID" value="NZ_CP166679.1"/>
</dbReference>
<dbReference type="EMBL" id="JBHUOK010000032">
    <property type="protein sequence ID" value="MFD2790989.1"/>
    <property type="molecule type" value="Genomic_DNA"/>
</dbReference>
<feature type="signal peptide" evidence="1">
    <location>
        <begin position="1"/>
        <end position="19"/>
    </location>
</feature>
<evidence type="ECO:0008006" key="4">
    <source>
        <dbReference type="Google" id="ProtNLM"/>
    </source>
</evidence>
<comment type="caution">
    <text evidence="2">The sequence shown here is derived from an EMBL/GenBank/DDBJ whole genome shotgun (WGS) entry which is preliminary data.</text>
</comment>
<keyword evidence="3" id="KW-1185">Reference proteome</keyword>
<name>A0ABW5VH39_9FLAO</name>
<feature type="chain" id="PRO_5045340486" description="Beta-lactamase-inhibitor-like, PepSY-like" evidence="1">
    <location>
        <begin position="20"/>
        <end position="104"/>
    </location>
</feature>
<dbReference type="PROSITE" id="PS51257">
    <property type="entry name" value="PROKAR_LIPOPROTEIN"/>
    <property type="match status" value="1"/>
</dbReference>
<accession>A0ABW5VH39</accession>
<reference evidence="3" key="1">
    <citation type="journal article" date="2019" name="Int. J. Syst. Evol. Microbiol.">
        <title>The Global Catalogue of Microorganisms (GCM) 10K type strain sequencing project: providing services to taxonomists for standard genome sequencing and annotation.</title>
        <authorList>
            <consortium name="The Broad Institute Genomics Platform"/>
            <consortium name="The Broad Institute Genome Sequencing Center for Infectious Disease"/>
            <person name="Wu L."/>
            <person name="Ma J."/>
        </authorList>
    </citation>
    <scope>NUCLEOTIDE SEQUENCE [LARGE SCALE GENOMIC DNA]</scope>
    <source>
        <strain evidence="3">KCTC 52924</strain>
    </source>
</reference>
<evidence type="ECO:0000313" key="3">
    <source>
        <dbReference type="Proteomes" id="UP001597532"/>
    </source>
</evidence>
<evidence type="ECO:0000256" key="1">
    <source>
        <dbReference type="SAM" id="SignalP"/>
    </source>
</evidence>
<dbReference type="Proteomes" id="UP001597532">
    <property type="component" value="Unassembled WGS sequence"/>
</dbReference>
<gene>
    <name evidence="2" type="ORF">ACFS1K_14535</name>
</gene>